<comment type="caution">
    <text evidence="5">The sequence shown here is derived from an EMBL/GenBank/DDBJ whole genome shotgun (WGS) entry which is preliminary data.</text>
</comment>
<keyword evidence="1" id="KW-0805">Transcription regulation</keyword>
<dbReference type="InterPro" id="IPR009057">
    <property type="entry name" value="Homeodomain-like_sf"/>
</dbReference>
<dbReference type="Pfam" id="PF12833">
    <property type="entry name" value="HTH_18"/>
    <property type="match status" value="1"/>
</dbReference>
<dbReference type="PRINTS" id="PR00032">
    <property type="entry name" value="HTHARAC"/>
</dbReference>
<protein>
    <submittedName>
        <fullName evidence="5">AraC family transcriptional regulator</fullName>
    </submittedName>
</protein>
<dbReference type="InterPro" id="IPR020449">
    <property type="entry name" value="Tscrpt_reg_AraC-type_HTH"/>
</dbReference>
<evidence type="ECO:0000313" key="6">
    <source>
        <dbReference type="Proteomes" id="UP001430796"/>
    </source>
</evidence>
<evidence type="ECO:0000256" key="2">
    <source>
        <dbReference type="ARBA" id="ARBA00023125"/>
    </source>
</evidence>
<evidence type="ECO:0000256" key="1">
    <source>
        <dbReference type="ARBA" id="ARBA00023015"/>
    </source>
</evidence>
<accession>A0ABS9HR65</accession>
<evidence type="ECO:0000313" key="5">
    <source>
        <dbReference type="EMBL" id="MCF7221439.1"/>
    </source>
</evidence>
<dbReference type="PROSITE" id="PS00041">
    <property type="entry name" value="HTH_ARAC_FAMILY_1"/>
    <property type="match status" value="1"/>
</dbReference>
<keyword evidence="6" id="KW-1185">Reference proteome</keyword>
<evidence type="ECO:0000259" key="4">
    <source>
        <dbReference type="PROSITE" id="PS01124"/>
    </source>
</evidence>
<dbReference type="SMART" id="SM00342">
    <property type="entry name" value="HTH_ARAC"/>
    <property type="match status" value="1"/>
</dbReference>
<dbReference type="Gene3D" id="1.10.10.60">
    <property type="entry name" value="Homeodomain-like"/>
    <property type="match status" value="1"/>
</dbReference>
<dbReference type="PANTHER" id="PTHR46796">
    <property type="entry name" value="HTH-TYPE TRANSCRIPTIONAL ACTIVATOR RHAS-RELATED"/>
    <property type="match status" value="1"/>
</dbReference>
<gene>
    <name evidence="5" type="ORF">L3V18_06485</name>
</gene>
<reference evidence="6" key="1">
    <citation type="submission" date="2022-01" db="EMBL/GenBank/DDBJ databases">
        <title>Lysobacter chinensis sp. nov., a bacterium isolated from cow dung compost.</title>
        <authorList>
            <person name="Zhou L.Y."/>
        </authorList>
    </citation>
    <scope>NUCLEOTIDE SEQUENCE [LARGE SCALE GENOMIC DNA]</scope>
    <source>
        <strain evidence="6">TLK-CK17</strain>
    </source>
</reference>
<feature type="domain" description="HTH araC/xylS-type" evidence="4">
    <location>
        <begin position="209"/>
        <end position="307"/>
    </location>
</feature>
<keyword evidence="2" id="KW-0238">DNA-binding</keyword>
<dbReference type="InterPro" id="IPR018060">
    <property type="entry name" value="HTH_AraC"/>
</dbReference>
<dbReference type="InterPro" id="IPR050204">
    <property type="entry name" value="AraC_XylS_family_regulators"/>
</dbReference>
<dbReference type="PROSITE" id="PS01124">
    <property type="entry name" value="HTH_ARAC_FAMILY_2"/>
    <property type="match status" value="1"/>
</dbReference>
<evidence type="ECO:0000256" key="3">
    <source>
        <dbReference type="ARBA" id="ARBA00023163"/>
    </source>
</evidence>
<reference evidence="5 6" key="2">
    <citation type="submission" date="2022-01" db="EMBL/GenBank/DDBJ databases">
        <title>Lysobacter chinensis sp. nov., a bacterium isolated from cow dung compost.</title>
        <authorList>
            <person name="Liu Y."/>
        </authorList>
    </citation>
    <scope>NUCLEOTIDE SEQUENCE [LARGE SCALE GENOMIC DNA]</scope>
    <source>
        <strain evidence="5 6">TLK-CK17</strain>
    </source>
</reference>
<dbReference type="RefSeq" id="WP_237053871.1">
    <property type="nucleotide sequence ID" value="NZ_JAKJPO010000003.1"/>
</dbReference>
<name>A0ABS9HR65_9GAMM</name>
<dbReference type="Proteomes" id="UP001430796">
    <property type="component" value="Unassembled WGS sequence"/>
</dbReference>
<proteinExistence type="predicted"/>
<organism evidence="5 6">
    <name type="scientific">Marilutibacter chinensis</name>
    <dbReference type="NCBI Taxonomy" id="2912247"/>
    <lineage>
        <taxon>Bacteria</taxon>
        <taxon>Pseudomonadati</taxon>
        <taxon>Pseudomonadota</taxon>
        <taxon>Gammaproteobacteria</taxon>
        <taxon>Lysobacterales</taxon>
        <taxon>Lysobacteraceae</taxon>
        <taxon>Marilutibacter</taxon>
    </lineage>
</organism>
<dbReference type="PANTHER" id="PTHR46796:SF6">
    <property type="entry name" value="ARAC SUBFAMILY"/>
    <property type="match status" value="1"/>
</dbReference>
<reference evidence="5 6" key="3">
    <citation type="submission" date="2022-01" db="EMBL/GenBank/DDBJ databases">
        <authorList>
            <person name="Zhou L.Y."/>
        </authorList>
    </citation>
    <scope>NUCLEOTIDE SEQUENCE [LARGE SCALE GENOMIC DNA]</scope>
    <source>
        <strain evidence="5 6">TLK-CK17</strain>
    </source>
</reference>
<sequence>MSEPLSTYSATARAAGEAALGQAAWPRGPRARRVLTEMTLPFAGGEFSLVSEDISEPTEWTIEQDRHTLIVHLEGQMQRLETRIDDGRACRAPARPGEAWLIPAGAHYVGRAEGGSIAYAEYRIGRAWLGQLTGGEAGRPLRPLMKLRDPLLHGLTGRMIQLGDEDDDLAGMLRDSMAQVIGLHLLREYSAGTAREASTGPRLSRAKQRRLEDYILAHLDQHLTLGELARLAGVGTHRLIEAFRHAFGMTPLQYIIAQRLQLACSLLESTRQDITSIALATGFSSHSHLSSAFKRRFGITPREFRGRAKGIG</sequence>
<dbReference type="SUPFAM" id="SSF46689">
    <property type="entry name" value="Homeodomain-like"/>
    <property type="match status" value="2"/>
</dbReference>
<dbReference type="EMBL" id="JAKJPO010000003">
    <property type="protein sequence ID" value="MCF7221439.1"/>
    <property type="molecule type" value="Genomic_DNA"/>
</dbReference>
<dbReference type="InterPro" id="IPR018062">
    <property type="entry name" value="HTH_AraC-typ_CS"/>
</dbReference>
<keyword evidence="3" id="KW-0804">Transcription</keyword>